<dbReference type="InterPro" id="IPR000718">
    <property type="entry name" value="Peptidase_M13"/>
</dbReference>
<evidence type="ECO:0000313" key="2">
    <source>
        <dbReference type="EnsemblMetazoa" id="CJA05426.1"/>
    </source>
</evidence>
<reference evidence="3" key="1">
    <citation type="submission" date="2010-08" db="EMBL/GenBank/DDBJ databases">
        <authorList>
            <consortium name="Caenorhabditis japonica Sequencing Consortium"/>
            <person name="Wilson R.K."/>
        </authorList>
    </citation>
    <scope>NUCLEOTIDE SEQUENCE [LARGE SCALE GENOMIC DNA]</scope>
    <source>
        <strain evidence="3">DF5081</strain>
    </source>
</reference>
<name>A0A8R1DKN0_CAEJA</name>
<protein>
    <submittedName>
        <fullName evidence="2">Uncharacterized protein</fullName>
    </submittedName>
</protein>
<dbReference type="AlphaFoldDB" id="A0A8R1DKN0"/>
<organism evidence="2 3">
    <name type="scientific">Caenorhabditis japonica</name>
    <dbReference type="NCBI Taxonomy" id="281687"/>
    <lineage>
        <taxon>Eukaryota</taxon>
        <taxon>Metazoa</taxon>
        <taxon>Ecdysozoa</taxon>
        <taxon>Nematoda</taxon>
        <taxon>Chromadorea</taxon>
        <taxon>Rhabditida</taxon>
        <taxon>Rhabditina</taxon>
        <taxon>Rhabditomorpha</taxon>
        <taxon>Rhabditoidea</taxon>
        <taxon>Rhabditidae</taxon>
        <taxon>Peloderinae</taxon>
        <taxon>Caenorhabditis</taxon>
    </lineage>
</organism>
<evidence type="ECO:0000256" key="1">
    <source>
        <dbReference type="SAM" id="MobiDB-lite"/>
    </source>
</evidence>
<evidence type="ECO:0000313" key="3">
    <source>
        <dbReference type="Proteomes" id="UP000005237"/>
    </source>
</evidence>
<dbReference type="GO" id="GO:0006508">
    <property type="term" value="P:proteolysis"/>
    <property type="evidence" value="ECO:0007669"/>
    <property type="project" value="InterPro"/>
</dbReference>
<proteinExistence type="predicted"/>
<dbReference type="PROSITE" id="PS51885">
    <property type="entry name" value="NEPRILYSIN"/>
    <property type="match status" value="1"/>
</dbReference>
<sequence length="596" mass="69978">MLTLAVKLERRQLLIIVSYQITHPIPTTKLCSSTKYIFKRNSDFDACENFYKYNCNKNQQPRLRPKLRDVRFLNVSDDIDQYQEYVVATTEPPRKIWEIINVDVVSKWLVQFETFRDGIHWSEHKKRHEEFLKLSPDEKQRSLVDLITPIPRKVIASFYKSLRQSVVHLTELKLPISTKNHFYHGLFNEVRDMHISEIKRYSKYSEAQKQILVDRVQNLKVIFPYLEYNDVKKWRQAKTEYERTYYRLHSIINETEISEKTVDKIIRIAAVDPALKIFEKYMTEFSPRFIFQHVNAAASRDSFNYQNEAHVSVFTMMDPQKNPQEVYHQFLFVLNHEMQHVHFNIDPPPFEPTIWETEKNCLLGELDRYSAEWKASNPDWNMNRFYYEDMANIAGLRLFVLHHAQRTSDDQTIRDAIENAMVVFCTENVGNVEHNPHDVSINTGVSQIPTFNKLYNCTEGQHMYVKPEDLCKTLNMDLDDNEFKPQKVTEEGLLILSQYMDVLEDTAVELDAANITTFDGELFDITVEDVEDKEEELEGSAMSSESSSESHEIGDDEINSSEDLDNERQSAEIVSSSRLRSIWKIALVAWAFVMLN</sequence>
<feature type="compositionally biased region" description="Acidic residues" evidence="1">
    <location>
        <begin position="554"/>
        <end position="565"/>
    </location>
</feature>
<dbReference type="Proteomes" id="UP000005237">
    <property type="component" value="Unassembled WGS sequence"/>
</dbReference>
<dbReference type="EnsemblMetazoa" id="CJA05426.1">
    <property type="protein sequence ID" value="CJA05426.1"/>
    <property type="gene ID" value="WBGene00124630"/>
</dbReference>
<dbReference type="GO" id="GO:0004222">
    <property type="term" value="F:metalloendopeptidase activity"/>
    <property type="evidence" value="ECO:0007669"/>
    <property type="project" value="InterPro"/>
</dbReference>
<reference evidence="2" key="2">
    <citation type="submission" date="2022-06" db="UniProtKB">
        <authorList>
            <consortium name="EnsemblMetazoa"/>
        </authorList>
    </citation>
    <scope>IDENTIFICATION</scope>
    <source>
        <strain evidence="2">DF5081</strain>
    </source>
</reference>
<feature type="region of interest" description="Disordered" evidence="1">
    <location>
        <begin position="533"/>
        <end position="570"/>
    </location>
</feature>
<keyword evidence="3" id="KW-1185">Reference proteome</keyword>
<accession>A0A8R1DKN0</accession>